<dbReference type="PANTHER" id="PTHR47577">
    <property type="entry name" value="THAP DOMAIN-CONTAINING PROTEIN 6"/>
    <property type="match status" value="1"/>
</dbReference>
<dbReference type="Gene3D" id="6.20.210.20">
    <property type="entry name" value="THAP domain"/>
    <property type="match status" value="1"/>
</dbReference>
<dbReference type="EMBL" id="OU899034">
    <property type="protein sequence ID" value="CAH1715749.1"/>
    <property type="molecule type" value="Genomic_DNA"/>
</dbReference>
<keyword evidence="10" id="KW-1185">Reference proteome</keyword>
<feature type="transmembrane region" description="Helical" evidence="7">
    <location>
        <begin position="6"/>
        <end position="25"/>
    </location>
</feature>
<keyword evidence="7" id="KW-0812">Transmembrane</keyword>
<dbReference type="InterPro" id="IPR048367">
    <property type="entry name" value="TNP-like_RNaseH_C"/>
</dbReference>
<dbReference type="Pfam" id="PF21789">
    <property type="entry name" value="TNP-like_RNaseH_C"/>
    <property type="match status" value="1"/>
</dbReference>
<dbReference type="Pfam" id="PF12017">
    <property type="entry name" value="Tnp_P_element"/>
    <property type="match status" value="1"/>
</dbReference>
<evidence type="ECO:0000313" key="9">
    <source>
        <dbReference type="EMBL" id="CAH1715749.1"/>
    </source>
</evidence>
<dbReference type="InterPro" id="IPR048365">
    <property type="entry name" value="TNP-like_RNaseH_N"/>
</dbReference>
<dbReference type="GO" id="GO:0008270">
    <property type="term" value="F:zinc ion binding"/>
    <property type="evidence" value="ECO:0007669"/>
    <property type="project" value="UniProtKB-KW"/>
</dbReference>
<protein>
    <recommendedName>
        <fullName evidence="8">THAP-type domain-containing protein</fullName>
    </recommendedName>
</protein>
<dbReference type="SMART" id="SM00980">
    <property type="entry name" value="THAP"/>
    <property type="match status" value="1"/>
</dbReference>
<accession>A0A9P0ITH9</accession>
<dbReference type="GO" id="GO:0003677">
    <property type="term" value="F:DNA binding"/>
    <property type="evidence" value="ECO:0007669"/>
    <property type="project" value="UniProtKB-UniRule"/>
</dbReference>
<sequence length="954" mass="109399">MRVSVFFAYIFSFCGLLVSVVDIFYNRGKMVNICSIKSCRNIGKDGIHMHKFPSNEQTAMKWTNIIKKIQPSYMPLKSSMICSAHFKTSDYNLNYKKIKLNDNAVPSIFLTTSRKSLMKIFEDLPKNCDSLKYNLSNSDDTKVNETISNTSEYSEASTSLKYNLSNSDDTKVNETISNTSEYSEASTSLKYNLSNSDTSSVLGVADNLLTSSLVTRIKRKTFVGDFNENDLDTPRKRKKYWNTSQRTFNEYKRRIKSLENRNQYLRNKIKNVEQLISHLQKTNKISDECYSMLKDSLPDIQKEIILKQLNMTTQRSVTPELRSFALTLNFYSSSAYNYVRKKFNKCLPHPSTLRKWYTVVDGSPGITKESLVAIELKNDEMKSRGKNLICAMMLDEMCIKEDIHFNGKKNQGFIDFGMGMMEDCDNLPLAREALVIMLVALNSNWKIPIAYFLTNGLLGQEKANIVNLCLEAVHQTGAKVKTLTFDGASSNIMMATKLGANLNISNCQPYFKHPITKENIHIFYDACHMLKLCRNTLGDWKVFFDKNGDAIKWQFFKSLVELQNEKDLHLATKIRNRHINYHKEKMKVKLAAQVFSSSVADAIDYSKNIGLKEFSNSESTTFFCRMINNIFDFLNTRNFLGQTEYKKPIKLDKETFVDEFISTAIEYLKSLQTKVWNKKENKLNHIPIIESKRKTGFLGLIICLTSMSNFFKENIKTKEIDFLLTYKTSQDHLEMFFSLIRTRGGFNNNPTASQFEAAYKRLIVHTELSQIATNSGTNCASQDSTSILHVSSTNKANNICNNDDIFSFAEIENDSELFNKFDNLYNDKYINDVIEYIAGVVTKKVTKVIKCSVCISALMMDIQQNASLINIKSRGALTKPNKNIAEICKIAEFTFRSFQHKIDIQKNIIEFLTIKSISSIQITNYFNCLNEHIKTQDPLNHHTSQIIRLALNFI</sequence>
<dbReference type="Proteomes" id="UP001154329">
    <property type="component" value="Chromosome 1"/>
</dbReference>
<dbReference type="InterPro" id="IPR048366">
    <property type="entry name" value="TNP-like_GBD"/>
</dbReference>
<keyword evidence="7" id="KW-0472">Membrane</keyword>
<keyword evidence="2 5" id="KW-0863">Zinc-finger</keyword>
<evidence type="ECO:0000256" key="6">
    <source>
        <dbReference type="SAM" id="Coils"/>
    </source>
</evidence>
<dbReference type="SUPFAM" id="SSF57716">
    <property type="entry name" value="Glucocorticoid receptor-like (DNA-binding domain)"/>
    <property type="match status" value="1"/>
</dbReference>
<dbReference type="InterPro" id="IPR021896">
    <property type="entry name" value="THAP9-like_HTH"/>
</dbReference>
<dbReference type="Pfam" id="PF05485">
    <property type="entry name" value="THAP"/>
    <property type="match status" value="1"/>
</dbReference>
<dbReference type="AlphaFoldDB" id="A0A9P0ITH9"/>
<keyword evidence="3" id="KW-0862">Zinc</keyword>
<evidence type="ECO:0000256" key="4">
    <source>
        <dbReference type="ARBA" id="ARBA00023125"/>
    </source>
</evidence>
<evidence type="ECO:0000256" key="3">
    <source>
        <dbReference type="ARBA" id="ARBA00022833"/>
    </source>
</evidence>
<dbReference type="PROSITE" id="PS50950">
    <property type="entry name" value="ZF_THAP"/>
    <property type="match status" value="1"/>
</dbReference>
<keyword evidence="4 5" id="KW-0238">DNA-binding</keyword>
<dbReference type="PANTHER" id="PTHR47577:SF2">
    <property type="entry name" value="THAP DOMAIN CONTAINING 9"/>
    <property type="match status" value="1"/>
</dbReference>
<reference evidence="9" key="1">
    <citation type="submission" date="2022-02" db="EMBL/GenBank/DDBJ databases">
        <authorList>
            <person name="King R."/>
        </authorList>
    </citation>
    <scope>NUCLEOTIDE SEQUENCE</scope>
</reference>
<evidence type="ECO:0000256" key="1">
    <source>
        <dbReference type="ARBA" id="ARBA00022723"/>
    </source>
</evidence>
<dbReference type="Pfam" id="PF21788">
    <property type="entry name" value="TNP-like_GBD"/>
    <property type="match status" value="1"/>
</dbReference>
<feature type="domain" description="THAP-type" evidence="8">
    <location>
        <begin position="30"/>
        <end position="109"/>
    </location>
</feature>
<dbReference type="InterPro" id="IPR038441">
    <property type="entry name" value="THAP_Znf_sf"/>
</dbReference>
<keyword evidence="7" id="KW-1133">Transmembrane helix</keyword>
<evidence type="ECO:0000256" key="7">
    <source>
        <dbReference type="SAM" id="Phobius"/>
    </source>
</evidence>
<evidence type="ECO:0000313" key="10">
    <source>
        <dbReference type="Proteomes" id="UP001154329"/>
    </source>
</evidence>
<evidence type="ECO:0000256" key="2">
    <source>
        <dbReference type="ARBA" id="ARBA00022771"/>
    </source>
</evidence>
<reference evidence="9" key="2">
    <citation type="submission" date="2022-10" db="EMBL/GenBank/DDBJ databases">
        <authorList>
            <consortium name="ENA_rothamsted_submissions"/>
            <consortium name="culmorum"/>
            <person name="King R."/>
        </authorList>
    </citation>
    <scope>NUCLEOTIDE SEQUENCE</scope>
</reference>
<name>A0A9P0ITH9_APHGO</name>
<dbReference type="Pfam" id="PF21787">
    <property type="entry name" value="TNP-like_RNaseH_N"/>
    <property type="match status" value="1"/>
</dbReference>
<evidence type="ECO:0000256" key="5">
    <source>
        <dbReference type="PROSITE-ProRule" id="PRU00309"/>
    </source>
</evidence>
<gene>
    <name evidence="9" type="ORF">APHIGO_LOCUS3288</name>
</gene>
<keyword evidence="6" id="KW-0175">Coiled coil</keyword>
<organism evidence="9 10">
    <name type="scientific">Aphis gossypii</name>
    <name type="common">Cotton aphid</name>
    <dbReference type="NCBI Taxonomy" id="80765"/>
    <lineage>
        <taxon>Eukaryota</taxon>
        <taxon>Metazoa</taxon>
        <taxon>Ecdysozoa</taxon>
        <taxon>Arthropoda</taxon>
        <taxon>Hexapoda</taxon>
        <taxon>Insecta</taxon>
        <taxon>Pterygota</taxon>
        <taxon>Neoptera</taxon>
        <taxon>Paraneoptera</taxon>
        <taxon>Hemiptera</taxon>
        <taxon>Sternorrhyncha</taxon>
        <taxon>Aphidomorpha</taxon>
        <taxon>Aphidoidea</taxon>
        <taxon>Aphididae</taxon>
        <taxon>Aphidini</taxon>
        <taxon>Aphis</taxon>
        <taxon>Aphis</taxon>
    </lineage>
</organism>
<feature type="coiled-coil region" evidence="6">
    <location>
        <begin position="248"/>
        <end position="282"/>
    </location>
</feature>
<keyword evidence="1" id="KW-0479">Metal-binding</keyword>
<proteinExistence type="predicted"/>
<dbReference type="SMART" id="SM00692">
    <property type="entry name" value="DM3"/>
    <property type="match status" value="1"/>
</dbReference>
<dbReference type="InterPro" id="IPR006612">
    <property type="entry name" value="THAP_Znf"/>
</dbReference>
<evidence type="ECO:0000259" key="8">
    <source>
        <dbReference type="PROSITE" id="PS50950"/>
    </source>
</evidence>